<dbReference type="SUPFAM" id="SSF63829">
    <property type="entry name" value="Calcium-dependent phosphotriesterase"/>
    <property type="match status" value="1"/>
</dbReference>
<dbReference type="Proteomes" id="UP000595095">
    <property type="component" value="Chromosome"/>
</dbReference>
<dbReference type="AlphaFoldDB" id="A0A7S9DZZ2"/>
<accession>A0A7S9DZZ2</accession>
<organism evidence="4 5">
    <name type="scientific">Salinimonas marina</name>
    <dbReference type="NCBI Taxonomy" id="2785918"/>
    <lineage>
        <taxon>Bacteria</taxon>
        <taxon>Pseudomonadati</taxon>
        <taxon>Pseudomonadota</taxon>
        <taxon>Gammaproteobacteria</taxon>
        <taxon>Alteromonadales</taxon>
        <taxon>Alteromonadaceae</taxon>
        <taxon>Alteromonas/Salinimonas group</taxon>
        <taxon>Salinimonas</taxon>
    </lineage>
</organism>
<comment type="subcellular location">
    <subcellularLocation>
        <location evidence="1">Secreted</location>
    </subcellularLocation>
</comment>
<dbReference type="InterPro" id="IPR011042">
    <property type="entry name" value="6-blade_b-propeller_TolB-like"/>
</dbReference>
<dbReference type="EMBL" id="CP064795">
    <property type="protein sequence ID" value="QPG07048.1"/>
    <property type="molecule type" value="Genomic_DNA"/>
</dbReference>
<evidence type="ECO:0000256" key="2">
    <source>
        <dbReference type="ARBA" id="ARBA00022525"/>
    </source>
</evidence>
<dbReference type="RefSeq" id="WP_195812119.1">
    <property type="nucleotide sequence ID" value="NZ_CP064795.1"/>
</dbReference>
<feature type="chain" id="PRO_5032965013" evidence="3">
    <location>
        <begin position="22"/>
        <end position="345"/>
    </location>
</feature>
<dbReference type="KEGG" id="smaa:IT774_08085"/>
<dbReference type="Gene3D" id="2.120.10.30">
    <property type="entry name" value="TolB, C-terminal domain"/>
    <property type="match status" value="1"/>
</dbReference>
<evidence type="ECO:0000313" key="5">
    <source>
        <dbReference type="Proteomes" id="UP000595095"/>
    </source>
</evidence>
<sequence>MTFKKSAAILTSALLSTSVYANEPQQVAQVKGTQITGISVSHDGEIFISAPNWRDGVKFAVAEVNTETNEVTPYPDNKYNRCVADSLVKDDCFLAVQSVIAHNKKLYVLDTRNPKFKTVEDAPRVFVINLQTNHVESVLTLSKEAYHADSYINDLRIDDKTQRIYMTDSNHPGLVVYNLKTNDSYRVLNEHKTTTAEVETLDIAGTPFENVIHTDGIALDRVNDTLYFHTLSGYSLYAINTKDINNTSSQKTADAVWEVAQTGAPDGMIYADNGNLFLANLEKRTIDYLTPAQELRTLVSGEKVNWADTFSIYNNDLYYTNSKIQDAGADVSQMHFEIFKVALPQ</sequence>
<keyword evidence="2" id="KW-0964">Secreted</keyword>
<feature type="signal peptide" evidence="3">
    <location>
        <begin position="1"/>
        <end position="21"/>
    </location>
</feature>
<keyword evidence="3" id="KW-0732">Signal</keyword>
<dbReference type="PANTHER" id="PTHR10009:SF18">
    <property type="entry name" value="PROTEIN YELLOW-LIKE PROTEIN"/>
    <property type="match status" value="1"/>
</dbReference>
<gene>
    <name evidence="4" type="ORF">IT774_08085</name>
</gene>
<evidence type="ECO:0000313" key="4">
    <source>
        <dbReference type="EMBL" id="QPG07048.1"/>
    </source>
</evidence>
<dbReference type="InterPro" id="IPR017996">
    <property type="entry name" value="MRJP/yellow-related"/>
</dbReference>
<evidence type="ECO:0000256" key="1">
    <source>
        <dbReference type="ARBA" id="ARBA00004613"/>
    </source>
</evidence>
<dbReference type="GO" id="GO:0005576">
    <property type="term" value="C:extracellular region"/>
    <property type="evidence" value="ECO:0007669"/>
    <property type="project" value="UniProtKB-SubCell"/>
</dbReference>
<name>A0A7S9DZZ2_9ALTE</name>
<reference evidence="4 5" key="1">
    <citation type="submission" date="2020-11" db="EMBL/GenBank/DDBJ databases">
        <title>Complete genome sequence for Salinimonas sp. strain G2-b.</title>
        <authorList>
            <person name="Park S.-J."/>
        </authorList>
    </citation>
    <scope>NUCLEOTIDE SEQUENCE [LARGE SCALE GENOMIC DNA]</scope>
    <source>
        <strain evidence="4 5">G2-b</strain>
    </source>
</reference>
<dbReference type="PANTHER" id="PTHR10009">
    <property type="entry name" value="PROTEIN YELLOW-RELATED"/>
    <property type="match status" value="1"/>
</dbReference>
<proteinExistence type="predicted"/>
<dbReference type="Pfam" id="PF03022">
    <property type="entry name" value="MRJP"/>
    <property type="match status" value="1"/>
</dbReference>
<protein>
    <submittedName>
        <fullName evidence="4">SMP-30/gluconolactonase/LRE family protein</fullName>
    </submittedName>
</protein>
<keyword evidence="5" id="KW-1185">Reference proteome</keyword>
<evidence type="ECO:0000256" key="3">
    <source>
        <dbReference type="SAM" id="SignalP"/>
    </source>
</evidence>